<dbReference type="AlphaFoldDB" id="A0A4U3LMB7"/>
<feature type="signal peptide" evidence="1">
    <location>
        <begin position="1"/>
        <end position="34"/>
    </location>
</feature>
<keyword evidence="1" id="KW-0732">Signal</keyword>
<dbReference type="PANTHER" id="PTHR37017">
    <property type="entry name" value="AB HYDROLASE-1 DOMAIN-CONTAINING PROTEIN-RELATED"/>
    <property type="match status" value="1"/>
</dbReference>
<protein>
    <submittedName>
        <fullName evidence="3">Alpha/beta hydrolase</fullName>
    </submittedName>
</protein>
<dbReference type="OrthoDB" id="64996at2"/>
<reference evidence="3 4" key="1">
    <citation type="submission" date="2019-04" db="EMBL/GenBank/DDBJ databases">
        <title>Kribbella sp. NEAU-THZ 27 nov., a novel actinomycete isolated from soil.</title>
        <authorList>
            <person name="Duan L."/>
        </authorList>
    </citation>
    <scope>NUCLEOTIDE SEQUENCE [LARGE SCALE GENOMIC DNA]</scope>
    <source>
        <strain evidence="4">NEAU-THZ27</strain>
    </source>
</reference>
<dbReference type="SUPFAM" id="SSF53474">
    <property type="entry name" value="alpha/beta-Hydrolases"/>
    <property type="match status" value="1"/>
</dbReference>
<dbReference type="PANTHER" id="PTHR37017:SF11">
    <property type="entry name" value="ESTERASE_LIPASE_THIOESTERASE DOMAIN-CONTAINING PROTEIN"/>
    <property type="match status" value="1"/>
</dbReference>
<keyword evidence="3" id="KW-0378">Hydrolase</keyword>
<evidence type="ECO:0000313" key="3">
    <source>
        <dbReference type="EMBL" id="TKK75616.1"/>
    </source>
</evidence>
<dbReference type="InterPro" id="IPR052897">
    <property type="entry name" value="Sec-Metab_Biosynth_Hydrolase"/>
</dbReference>
<name>A0A4U3LMB7_9ACTN</name>
<accession>A0A4U3LMB7</accession>
<dbReference type="EMBL" id="SZPZ01000005">
    <property type="protein sequence ID" value="TKK75616.1"/>
    <property type="molecule type" value="Genomic_DNA"/>
</dbReference>
<feature type="chain" id="PRO_5020368050" evidence="1">
    <location>
        <begin position="35"/>
        <end position="277"/>
    </location>
</feature>
<dbReference type="Gene3D" id="3.40.50.1820">
    <property type="entry name" value="alpha/beta hydrolase"/>
    <property type="match status" value="1"/>
</dbReference>
<dbReference type="Pfam" id="PF12697">
    <property type="entry name" value="Abhydrolase_6"/>
    <property type="match status" value="1"/>
</dbReference>
<proteinExistence type="predicted"/>
<evidence type="ECO:0000256" key="1">
    <source>
        <dbReference type="SAM" id="SignalP"/>
    </source>
</evidence>
<organism evidence="3 4">
    <name type="scientific">Kribbella jiaozuonensis</name>
    <dbReference type="NCBI Taxonomy" id="2575441"/>
    <lineage>
        <taxon>Bacteria</taxon>
        <taxon>Bacillati</taxon>
        <taxon>Actinomycetota</taxon>
        <taxon>Actinomycetes</taxon>
        <taxon>Propionibacteriales</taxon>
        <taxon>Kribbellaceae</taxon>
        <taxon>Kribbella</taxon>
    </lineage>
</organism>
<dbReference type="Proteomes" id="UP000305836">
    <property type="component" value="Unassembled WGS sequence"/>
</dbReference>
<dbReference type="GO" id="GO:0016787">
    <property type="term" value="F:hydrolase activity"/>
    <property type="evidence" value="ECO:0007669"/>
    <property type="project" value="UniProtKB-KW"/>
</dbReference>
<dbReference type="InterPro" id="IPR000073">
    <property type="entry name" value="AB_hydrolase_1"/>
</dbReference>
<evidence type="ECO:0000259" key="2">
    <source>
        <dbReference type="Pfam" id="PF12697"/>
    </source>
</evidence>
<sequence>MTKGSSMHQHRTRVLAVLVAVLALVLAAVSPAAASHPSGPKPTIVLVHGAWADGSSWQKVTNKLLDDGYTVRVPPNPLRNLTTDAATIRDFLSTLSGPIVLVGHSYGGAVITNAATGNSNVKALVYVDAFAPAQNETVLPLVGAGSALAVPDPTTVFDLVPYPGAPAGDVDLYLKHDTFVKSFASGLSRSAAERLYPSQRPLTFSAGNVPSGPPAWATIRSWYVLGTKDLIITPASQQMMATRAHSTITRIPTGHLGLISDPGPITKVIETAARASR</sequence>
<dbReference type="InterPro" id="IPR029058">
    <property type="entry name" value="AB_hydrolase_fold"/>
</dbReference>
<keyword evidence="4" id="KW-1185">Reference proteome</keyword>
<gene>
    <name evidence="3" type="ORF">FDA38_35100</name>
</gene>
<comment type="caution">
    <text evidence="3">The sequence shown here is derived from an EMBL/GenBank/DDBJ whole genome shotgun (WGS) entry which is preliminary data.</text>
</comment>
<evidence type="ECO:0000313" key="4">
    <source>
        <dbReference type="Proteomes" id="UP000305836"/>
    </source>
</evidence>
<feature type="domain" description="AB hydrolase-1" evidence="2">
    <location>
        <begin position="44"/>
        <end position="263"/>
    </location>
</feature>